<dbReference type="PANTHER" id="PTHR34819">
    <property type="entry name" value="LARGE CYSTEINE-RICH PERIPLASMIC PROTEIN OMCB"/>
    <property type="match status" value="1"/>
</dbReference>
<dbReference type="PANTHER" id="PTHR34819:SF3">
    <property type="entry name" value="CELL SURFACE PROTEIN"/>
    <property type="match status" value="1"/>
</dbReference>
<comment type="subcellular location">
    <subcellularLocation>
        <location evidence="1">Secreted</location>
    </subcellularLocation>
</comment>
<feature type="region of interest" description="Disordered" evidence="4">
    <location>
        <begin position="372"/>
        <end position="391"/>
    </location>
</feature>
<feature type="domain" description="DUF7507" evidence="9">
    <location>
        <begin position="1069"/>
        <end position="1155"/>
    </location>
</feature>
<dbReference type="Pfam" id="PF01345">
    <property type="entry name" value="DUF11"/>
    <property type="match status" value="1"/>
</dbReference>
<feature type="domain" description="DUF7507" evidence="9">
    <location>
        <begin position="1172"/>
        <end position="1259"/>
    </location>
</feature>
<evidence type="ECO:0000313" key="11">
    <source>
        <dbReference type="Proteomes" id="UP001596113"/>
    </source>
</evidence>
<feature type="domain" description="DUF7507" evidence="9">
    <location>
        <begin position="560"/>
        <end position="644"/>
    </location>
</feature>
<name>A0ABW0I063_9BACL</name>
<accession>A0ABW0I063</accession>
<organism evidence="10 11">
    <name type="scientific">Cohnella soli</name>
    <dbReference type="NCBI Taxonomy" id="425005"/>
    <lineage>
        <taxon>Bacteria</taxon>
        <taxon>Bacillati</taxon>
        <taxon>Bacillota</taxon>
        <taxon>Bacilli</taxon>
        <taxon>Bacillales</taxon>
        <taxon>Paenibacillaceae</taxon>
        <taxon>Cohnella</taxon>
    </lineage>
</organism>
<reference evidence="11" key="1">
    <citation type="journal article" date="2019" name="Int. J. Syst. Evol. Microbiol.">
        <title>The Global Catalogue of Microorganisms (GCM) 10K type strain sequencing project: providing services to taxonomists for standard genome sequencing and annotation.</title>
        <authorList>
            <consortium name="The Broad Institute Genomics Platform"/>
            <consortium name="The Broad Institute Genome Sequencing Center for Infectious Disease"/>
            <person name="Wu L."/>
            <person name="Ma J."/>
        </authorList>
    </citation>
    <scope>NUCLEOTIDE SEQUENCE [LARGE SCALE GENOMIC DNA]</scope>
    <source>
        <strain evidence="11">CGMCC 1.18575</strain>
    </source>
</reference>
<dbReference type="Pfam" id="PF24346">
    <property type="entry name" value="DUF7507"/>
    <property type="match status" value="9"/>
</dbReference>
<evidence type="ECO:0000259" key="8">
    <source>
        <dbReference type="Pfam" id="PF21959"/>
    </source>
</evidence>
<dbReference type="InterPro" id="IPR001434">
    <property type="entry name" value="OmcB-like_DUF11"/>
</dbReference>
<keyword evidence="11" id="KW-1185">Reference proteome</keyword>
<dbReference type="InterPro" id="IPR047589">
    <property type="entry name" value="DUF11_rpt"/>
</dbReference>
<evidence type="ECO:0000256" key="4">
    <source>
        <dbReference type="SAM" id="MobiDB-lite"/>
    </source>
</evidence>
<evidence type="ECO:0000256" key="2">
    <source>
        <dbReference type="ARBA" id="ARBA00022525"/>
    </source>
</evidence>
<feature type="domain" description="DUF7507" evidence="9">
    <location>
        <begin position="1273"/>
        <end position="1363"/>
    </location>
</feature>
<evidence type="ECO:0000313" key="10">
    <source>
        <dbReference type="EMBL" id="MFC5406178.1"/>
    </source>
</evidence>
<dbReference type="InterPro" id="IPR055354">
    <property type="entry name" value="DUF7507"/>
</dbReference>
<feature type="domain" description="GEVED" evidence="7">
    <location>
        <begin position="464"/>
        <end position="554"/>
    </location>
</feature>
<protein>
    <submittedName>
        <fullName evidence="10">DUF6923 family protein</fullName>
    </submittedName>
</protein>
<dbReference type="Gene3D" id="2.60.40.10">
    <property type="entry name" value="Immunoglobulins"/>
    <property type="match status" value="5"/>
</dbReference>
<proteinExistence type="predicted"/>
<feature type="region of interest" description="Disordered" evidence="4">
    <location>
        <begin position="1259"/>
        <end position="1291"/>
    </location>
</feature>
<evidence type="ECO:0000256" key="1">
    <source>
        <dbReference type="ARBA" id="ARBA00004613"/>
    </source>
</evidence>
<keyword evidence="2" id="KW-0964">Secreted</keyword>
<feature type="domain" description="DUF6923" evidence="8">
    <location>
        <begin position="154"/>
        <end position="363"/>
    </location>
</feature>
<feature type="domain" description="DUF7507" evidence="9">
    <location>
        <begin position="763"/>
        <end position="851"/>
    </location>
</feature>
<feature type="domain" description="DUF7507" evidence="9">
    <location>
        <begin position="967"/>
        <end position="1050"/>
    </location>
</feature>
<gene>
    <name evidence="10" type="ORF">ACFPOF_25845</name>
</gene>
<feature type="domain" description="DUF7507" evidence="9">
    <location>
        <begin position="865"/>
        <end position="952"/>
    </location>
</feature>
<feature type="compositionally biased region" description="Polar residues" evidence="4">
    <location>
        <begin position="1279"/>
        <end position="1291"/>
    </location>
</feature>
<dbReference type="InterPro" id="IPR013783">
    <property type="entry name" value="Ig-like_fold"/>
</dbReference>
<evidence type="ECO:0000259" key="6">
    <source>
        <dbReference type="Pfam" id="PF17210"/>
    </source>
</evidence>
<evidence type="ECO:0000259" key="9">
    <source>
        <dbReference type="Pfam" id="PF24346"/>
    </source>
</evidence>
<dbReference type="Gene3D" id="2.115.10.10">
    <property type="entry name" value="Tachylectin 2"/>
    <property type="match status" value="1"/>
</dbReference>
<sequence length="1708" mass="177627">MPATVSGVVFNDLNHNGTFDPGEPGIPNVVVVLFSSAGGTCTSAVTDANGNYSFTVTVAGTYTVYEPVADPGLTCPPTTFTQPAGFTMSNGPRKLTVPVSASQISGNVTIGNQNFSHDTNTDTLTCNSRLIQFAGRPSVRYSISVVTGGAVVLGTVNPPVDINAIGYNPLDNFIYGYDQLNNNIVRVDNSGNVTALSPLPPGFPTDAYTNGAFDSNGFFYIFTNNATKFYVIDLRPNSSTFMKLVNPATGFTEQTSNFGVNLSSALNASDWVINPLDNLLYGITPTGIMQRIVPTTGSLTSLTTTPHNTGPFGAIAVDATGTIYAISNQTGAVYRYIISGNTATASQFSTTVTTSFNDATMCPSATVQIDFGDAPDTAPGNGPDNYSSLLSKNGPRHDLVDSLFLGTQVTAEPDALQNATATGDDIRVGIQDDGLTVPLPPIPFDATSYSLDVRVTNNIGNAANLYGWVDFNGDGIFQGDEASAVQSVPSQAGIQTIVLNFTIPVGVTLQSDHTFVRLRLTSDNLINQNVSGTAEDTRSLGAASDGEVEDYIVQITSPAALNIVKTASVPSGAPGDIVTYTFEVSNPSNVTLTNVRVEDSLLGLIDILSSLAPGARVDLTASFVIPPDALAGTFIENTVVVFSDQTEPVKDIAQVKVLPSFSLVVAKTSDRVSVAPGEIVTYTIEVINTSNAPITDVKVTDALLEFSQVISSLGVGESRTFVVTFTIPTGATAGSVFTNVVTATSIETPPVSDTATVIVAPIPSVFIFKSVNPQIAAPGDTVTYTITVSNAGNQTLANVHIVDPTLEVDQTFDALEPGDSVQVTVPFVIPITALQGDTLVNVATVTSNQTGPESANADVVVFAVPDIALDKSVSPAKAPVGSTVTYTFVVTNTGNTILDNVRLTDPLLGLNQTIGTLEQGQSLVVEFPFVVPADATNPFVNKATATGMSGSQTVEANGEASLVPLFPAFTLTKTVDQTKADPGDTVNFTFTIVNTGSAPLTNIVITDPLLAFTDIVTLLEPGASLEITIPFVVPANATPGSVITNVVSVSPAETEPKQAIAEVTVNSIPALALTKTPDRVNAMPGDTITYTVIVTNTGNIGLTNVIVSDPLLGFNAVLPSLAVGQSQSFTLTFVVPAGTPDGTVITNTSTVISDQAVSDQDTANVLIDPLPPALEVVKTADRLTATPGDTITYTITVTNTGAVTLTNVALTDAILGIVQTIGTLIPGQSLTFTFLFTIPEDSLNDSNIVNTAVATSDQTDPVEGTASVTVDPSPGLSIEKSSSPSQAAPGQTVTVTFTARNTGNVRLTNVVIADPSLSFRSVIPTLPVGSAKVVTTSFIVPTVPAGTVLTNTATAFSDETGQASSTSTVTVLPEFQLSLVKTVSPSIALPEDTVTFTIKVSNTSNTTVTNVRFIDGLLGIDETVDSLAPGFFVIFTRTFTIPADARGGSIITNTATLSSAETPPITAIAQVTVADNPRLMLSKTALQPVAFPGEVVFFRVKGMNTGNVPLFNIRYADPLLGISGIVLAQDVGVVESLIIPFTVPTSAIPGETIVNTAFVDSTQTGPLGASASVRIIGLPLTVTKRTDSDFVFVGDKIRFMITIANTSTIEAINAVLTDPLQAGTQFVPGSVIAGGTHVPSANPESGIPLGNIAPGHTIQVVFQTKQIALPSNETLHNQAAVSFQPVHSIQRFTVHSNIVTINVEEHAE</sequence>
<feature type="domain" description="DUF11" evidence="5">
    <location>
        <begin position="1580"/>
        <end position="1682"/>
    </location>
</feature>
<dbReference type="Pfam" id="PF21959">
    <property type="entry name" value="DUF6923"/>
    <property type="match status" value="1"/>
</dbReference>
<dbReference type="SUPFAM" id="SSF117074">
    <property type="entry name" value="Hypothetical protein PA1324"/>
    <property type="match status" value="1"/>
</dbReference>
<dbReference type="Proteomes" id="UP001596113">
    <property type="component" value="Unassembled WGS sequence"/>
</dbReference>
<evidence type="ECO:0000256" key="3">
    <source>
        <dbReference type="ARBA" id="ARBA00022729"/>
    </source>
</evidence>
<dbReference type="NCBIfam" id="TIGR01451">
    <property type="entry name" value="B_ant_repeat"/>
    <property type="match status" value="10"/>
</dbReference>
<dbReference type="EMBL" id="JBHSMI010000052">
    <property type="protein sequence ID" value="MFC5406178.1"/>
    <property type="molecule type" value="Genomic_DNA"/>
</dbReference>
<dbReference type="Gene3D" id="2.60.40.740">
    <property type="match status" value="1"/>
</dbReference>
<dbReference type="Pfam" id="PF17210">
    <property type="entry name" value="SdrD_B"/>
    <property type="match status" value="1"/>
</dbReference>
<comment type="caution">
    <text evidence="10">The sequence shown here is derived from an EMBL/GenBank/DDBJ whole genome shotgun (WGS) entry which is preliminary data.</text>
</comment>
<dbReference type="Pfam" id="PF20009">
    <property type="entry name" value="GEVED"/>
    <property type="match status" value="1"/>
</dbReference>
<feature type="domain" description="DUF7507" evidence="9">
    <location>
        <begin position="1376"/>
        <end position="1460"/>
    </location>
</feature>
<dbReference type="InterPro" id="IPR045474">
    <property type="entry name" value="GEVED"/>
</dbReference>
<feature type="domain" description="DUF7507" evidence="9">
    <location>
        <begin position="659"/>
        <end position="750"/>
    </location>
</feature>
<feature type="domain" description="SD-repeat containing protein B" evidence="6">
    <location>
        <begin position="7"/>
        <end position="66"/>
    </location>
</feature>
<evidence type="ECO:0000259" key="5">
    <source>
        <dbReference type="Pfam" id="PF01345"/>
    </source>
</evidence>
<dbReference type="InterPro" id="IPR054215">
    <property type="entry name" value="DUF6923"/>
</dbReference>
<keyword evidence="3" id="KW-0732">Signal</keyword>
<dbReference type="SUPFAM" id="SSF63825">
    <property type="entry name" value="YWTD domain"/>
    <property type="match status" value="1"/>
</dbReference>
<dbReference type="RefSeq" id="WP_378138135.1">
    <property type="nucleotide sequence ID" value="NZ_JBHSMI010000052.1"/>
</dbReference>
<evidence type="ECO:0000259" key="7">
    <source>
        <dbReference type="Pfam" id="PF20009"/>
    </source>
</evidence>
<dbReference type="InterPro" id="IPR033764">
    <property type="entry name" value="Sdr_B"/>
</dbReference>
<dbReference type="InterPro" id="IPR051172">
    <property type="entry name" value="Chlamydia_OmcB"/>
</dbReference>